<feature type="region of interest" description="Disordered" evidence="1">
    <location>
        <begin position="15"/>
        <end position="43"/>
    </location>
</feature>
<evidence type="ECO:0000313" key="3">
    <source>
        <dbReference type="Proteomes" id="UP000053732"/>
    </source>
</evidence>
<reference evidence="2 3" key="1">
    <citation type="journal article" date="2014" name="Nat. Commun.">
        <title>Multiple recent horizontal transfers of a large genomic region in cheese making fungi.</title>
        <authorList>
            <person name="Cheeseman K."/>
            <person name="Ropars J."/>
            <person name="Renault P."/>
            <person name="Dupont J."/>
            <person name="Gouzy J."/>
            <person name="Branca A."/>
            <person name="Abraham A.L."/>
            <person name="Ceppi M."/>
            <person name="Conseiller E."/>
            <person name="Debuchy R."/>
            <person name="Malagnac F."/>
            <person name="Goarin A."/>
            <person name="Silar P."/>
            <person name="Lacoste S."/>
            <person name="Sallet E."/>
            <person name="Bensimon A."/>
            <person name="Giraud T."/>
            <person name="Brygoo Y."/>
        </authorList>
    </citation>
    <scope>NUCLEOTIDE SEQUENCE [LARGE SCALE GENOMIC DNA]</scope>
    <source>
        <strain evidence="3">FM 013</strain>
    </source>
</reference>
<feature type="compositionally biased region" description="Basic and acidic residues" evidence="1">
    <location>
        <begin position="15"/>
        <end position="31"/>
    </location>
</feature>
<dbReference type="EMBL" id="HG793176">
    <property type="protein sequence ID" value="CRL30021.1"/>
    <property type="molecule type" value="Genomic_DNA"/>
</dbReference>
<accession>A0A0G4PUL2</accession>
<feature type="compositionally biased region" description="Polar residues" evidence="1">
    <location>
        <begin position="32"/>
        <end position="43"/>
    </location>
</feature>
<dbReference type="AlphaFoldDB" id="A0A0G4PUL2"/>
<dbReference type="Proteomes" id="UP000053732">
    <property type="component" value="Unassembled WGS sequence"/>
</dbReference>
<evidence type="ECO:0000313" key="2">
    <source>
        <dbReference type="EMBL" id="CRL30021.1"/>
    </source>
</evidence>
<keyword evidence="3" id="KW-1185">Reference proteome</keyword>
<sequence length="166" mass="19167">MELHLLSISAPHLDVNPHHLRESDGGQHETKTNQTSPPQQSEDFTGLLKSPYLPRLCDLENIASVLIVRQESPWDTYRKVITYEIAGKVTIATRRTRLSRMVAIQTYRKENARRLMYRFGRLEHRHVLSLHKCYMHEDLALFLVDDLPLTLTHVVAFLSKLNSVGL</sequence>
<proteinExistence type="predicted"/>
<evidence type="ECO:0000256" key="1">
    <source>
        <dbReference type="SAM" id="MobiDB-lite"/>
    </source>
</evidence>
<name>A0A0G4PUL2_PENC3</name>
<gene>
    <name evidence="2" type="ORF">PCAMFM013_S043g000016</name>
</gene>
<organism evidence="2 3">
    <name type="scientific">Penicillium camemberti (strain FM 013)</name>
    <dbReference type="NCBI Taxonomy" id="1429867"/>
    <lineage>
        <taxon>Eukaryota</taxon>
        <taxon>Fungi</taxon>
        <taxon>Dikarya</taxon>
        <taxon>Ascomycota</taxon>
        <taxon>Pezizomycotina</taxon>
        <taxon>Eurotiomycetes</taxon>
        <taxon>Eurotiomycetidae</taxon>
        <taxon>Eurotiales</taxon>
        <taxon>Aspergillaceae</taxon>
        <taxon>Penicillium</taxon>
    </lineage>
</organism>
<protein>
    <submittedName>
        <fullName evidence="2">Str. FM013</fullName>
    </submittedName>
</protein>